<reference evidence="1" key="1">
    <citation type="journal article" date="2008" name="ISME J.">
        <title>Genomic patterns of recombination, clonal divergence and environment in marine microbial populations.</title>
        <authorList>
            <person name="Konstantinidis K.T."/>
            <person name="Delong E.F."/>
        </authorList>
    </citation>
    <scope>NUCLEOTIDE SEQUENCE</scope>
</reference>
<evidence type="ECO:0000313" key="1">
    <source>
        <dbReference type="EMBL" id="ABZ08718.1"/>
    </source>
</evidence>
<dbReference type="AlphaFoldDB" id="B3T809"/>
<proteinExistence type="predicted"/>
<sequence>MILSPACPKAYMLSLARLDYSCTSLASCQRNLTVYDSGKFYQEL</sequence>
<protein>
    <submittedName>
        <fullName evidence="1">Uncharacterized protein</fullName>
    </submittedName>
</protein>
<gene>
    <name evidence="1" type="ORF">ALOHA_HF4000APKG4H17ctg1g11</name>
</gene>
<organism evidence="1">
    <name type="scientific">uncultured marine crenarchaeote HF4000_APKG4H17</name>
    <dbReference type="NCBI Taxonomy" id="455589"/>
    <lineage>
        <taxon>Archaea</taxon>
        <taxon>Nitrososphaerota</taxon>
        <taxon>Nitrososphaeria</taxon>
        <taxon>Nitrosopumilales</taxon>
        <taxon>environmental samples</taxon>
    </lineage>
</organism>
<dbReference type="EMBL" id="EU016635">
    <property type="protein sequence ID" value="ABZ08718.1"/>
    <property type="molecule type" value="Genomic_DNA"/>
</dbReference>
<accession>B3T809</accession>
<name>B3T809_9ARCH</name>